<sequence length="382" mass="44385">MKDDNNNKKLDFAPVRRKIFSRIILLMAGAFFGIWFLYQYVLQGRFADGIVRFLYDFTSMTYEDARDFYWHNIGNHFELIFFGAIALVFCLMFYFFLNSFTKYFQEIDDGINALVHHDGRQIRMSKEMAAMEEKLNSVNATLNRQLYDIQMAEKKKDELILYLAHDIRTPLTSVIGYLKLLEEMPDISKEQQDKFIHVTLDKALRLEVLVNEFFDITRFNRQDIELATTEIDLYYMLMQLSDEVYPLLAPEHKKVEIRADENCKVYGDADKLARIFNNILKNAIAYSNPDSTIVISAWEEPPGTVILFSNQGQTISPEEQQRIFDKFYRRDEARQTNSGGAGLGLAIAKELVDLHGGTIRVMSENGRTTFKVCLPRRKMPTA</sequence>
<dbReference type="InterPro" id="IPR036890">
    <property type="entry name" value="HATPase_C_sf"/>
</dbReference>
<keyword evidence="11" id="KW-0902">Two-component regulatory system</keyword>
<evidence type="ECO:0000259" key="14">
    <source>
        <dbReference type="PROSITE" id="PS50109"/>
    </source>
</evidence>
<evidence type="ECO:0000256" key="1">
    <source>
        <dbReference type="ARBA" id="ARBA00000085"/>
    </source>
</evidence>
<dbReference type="InterPro" id="IPR003594">
    <property type="entry name" value="HATPase_dom"/>
</dbReference>
<evidence type="ECO:0000256" key="4">
    <source>
        <dbReference type="ARBA" id="ARBA00022553"/>
    </source>
</evidence>
<evidence type="ECO:0000256" key="5">
    <source>
        <dbReference type="ARBA" id="ARBA00022679"/>
    </source>
</evidence>
<evidence type="ECO:0000256" key="13">
    <source>
        <dbReference type="SAM" id="Phobius"/>
    </source>
</evidence>
<dbReference type="InterPro" id="IPR005467">
    <property type="entry name" value="His_kinase_dom"/>
</dbReference>
<feature type="transmembrane region" description="Helical" evidence="13">
    <location>
        <begin position="20"/>
        <end position="38"/>
    </location>
</feature>
<evidence type="ECO:0000256" key="10">
    <source>
        <dbReference type="ARBA" id="ARBA00022989"/>
    </source>
</evidence>
<evidence type="ECO:0000256" key="11">
    <source>
        <dbReference type="ARBA" id="ARBA00023012"/>
    </source>
</evidence>
<dbReference type="GO" id="GO:0005524">
    <property type="term" value="F:ATP binding"/>
    <property type="evidence" value="ECO:0007669"/>
    <property type="project" value="UniProtKB-KW"/>
</dbReference>
<accession>A0AAW4WID3</accession>
<dbReference type="AlphaFoldDB" id="A0AAW4WID3"/>
<dbReference type="InterPro" id="IPR003661">
    <property type="entry name" value="HisK_dim/P_dom"/>
</dbReference>
<dbReference type="PRINTS" id="PR00344">
    <property type="entry name" value="BCTRLSENSOR"/>
</dbReference>
<dbReference type="SUPFAM" id="SSF47384">
    <property type="entry name" value="Homodimeric domain of signal transducing histidine kinase"/>
    <property type="match status" value="1"/>
</dbReference>
<evidence type="ECO:0000313" key="16">
    <source>
        <dbReference type="Proteomes" id="UP001198893"/>
    </source>
</evidence>
<dbReference type="GO" id="GO:0004721">
    <property type="term" value="F:phosphoprotein phosphatase activity"/>
    <property type="evidence" value="ECO:0007669"/>
    <property type="project" value="TreeGrafter"/>
</dbReference>
<proteinExistence type="predicted"/>
<keyword evidence="5" id="KW-0808">Transferase</keyword>
<evidence type="ECO:0000256" key="7">
    <source>
        <dbReference type="ARBA" id="ARBA00022741"/>
    </source>
</evidence>
<dbReference type="GO" id="GO:0016036">
    <property type="term" value="P:cellular response to phosphate starvation"/>
    <property type="evidence" value="ECO:0007669"/>
    <property type="project" value="TreeGrafter"/>
</dbReference>
<dbReference type="Gene3D" id="1.10.287.130">
    <property type="match status" value="1"/>
</dbReference>
<evidence type="ECO:0000256" key="6">
    <source>
        <dbReference type="ARBA" id="ARBA00022692"/>
    </source>
</evidence>
<dbReference type="InterPro" id="IPR036097">
    <property type="entry name" value="HisK_dim/P_sf"/>
</dbReference>
<dbReference type="InterPro" id="IPR004358">
    <property type="entry name" value="Sig_transdc_His_kin-like_C"/>
</dbReference>
<dbReference type="CDD" id="cd00082">
    <property type="entry name" value="HisKA"/>
    <property type="match status" value="1"/>
</dbReference>
<keyword evidence="8 15" id="KW-0418">Kinase</keyword>
<evidence type="ECO:0000256" key="3">
    <source>
        <dbReference type="ARBA" id="ARBA00012438"/>
    </source>
</evidence>
<protein>
    <recommendedName>
        <fullName evidence="3">histidine kinase</fullName>
        <ecNumber evidence="3">2.7.13.3</ecNumber>
    </recommendedName>
</protein>
<dbReference type="Proteomes" id="UP001198893">
    <property type="component" value="Unassembled WGS sequence"/>
</dbReference>
<dbReference type="Pfam" id="PF02518">
    <property type="entry name" value="HATPase_c"/>
    <property type="match status" value="1"/>
</dbReference>
<keyword evidence="12 13" id="KW-0472">Membrane</keyword>
<comment type="caution">
    <text evidence="15">The sequence shown here is derived from an EMBL/GenBank/DDBJ whole genome shotgun (WGS) entry which is preliminary data.</text>
</comment>
<evidence type="ECO:0000256" key="9">
    <source>
        <dbReference type="ARBA" id="ARBA00022840"/>
    </source>
</evidence>
<feature type="transmembrane region" description="Helical" evidence="13">
    <location>
        <begin position="79"/>
        <end position="97"/>
    </location>
</feature>
<dbReference type="EC" id="2.7.13.3" evidence="3"/>
<keyword evidence="7" id="KW-0547">Nucleotide-binding</keyword>
<comment type="subcellular location">
    <subcellularLocation>
        <location evidence="2">Membrane</location>
    </subcellularLocation>
</comment>
<dbReference type="CDD" id="cd00075">
    <property type="entry name" value="HATPase"/>
    <property type="match status" value="1"/>
</dbReference>
<keyword evidence="6 13" id="KW-0812">Transmembrane</keyword>
<dbReference type="PANTHER" id="PTHR45453:SF1">
    <property type="entry name" value="PHOSPHATE REGULON SENSOR PROTEIN PHOR"/>
    <property type="match status" value="1"/>
</dbReference>
<dbReference type="PROSITE" id="PS50109">
    <property type="entry name" value="HIS_KIN"/>
    <property type="match status" value="1"/>
</dbReference>
<comment type="catalytic activity">
    <reaction evidence="1">
        <text>ATP + protein L-histidine = ADP + protein N-phospho-L-histidine.</text>
        <dbReference type="EC" id="2.7.13.3"/>
    </reaction>
</comment>
<organism evidence="15 16">
    <name type="scientific">Roseburia amylophila</name>
    <dbReference type="NCBI Taxonomy" id="2981794"/>
    <lineage>
        <taxon>Bacteria</taxon>
        <taxon>Bacillati</taxon>
        <taxon>Bacillota</taxon>
        <taxon>Clostridia</taxon>
        <taxon>Lachnospirales</taxon>
        <taxon>Lachnospiraceae</taxon>
        <taxon>Roseburia</taxon>
    </lineage>
</organism>
<dbReference type="InterPro" id="IPR050351">
    <property type="entry name" value="BphY/WalK/GraS-like"/>
</dbReference>
<evidence type="ECO:0000256" key="2">
    <source>
        <dbReference type="ARBA" id="ARBA00004370"/>
    </source>
</evidence>
<dbReference type="SUPFAM" id="SSF55874">
    <property type="entry name" value="ATPase domain of HSP90 chaperone/DNA topoisomerase II/histidine kinase"/>
    <property type="match status" value="1"/>
</dbReference>
<dbReference type="EMBL" id="JAJEQW010000009">
    <property type="protein sequence ID" value="MCC2242501.1"/>
    <property type="molecule type" value="Genomic_DNA"/>
</dbReference>
<reference evidence="15" key="1">
    <citation type="submission" date="2021-10" db="EMBL/GenBank/DDBJ databases">
        <title>Anaerobic single-cell dispensing facilitates the cultivation of human gut bacteria.</title>
        <authorList>
            <person name="Afrizal A."/>
        </authorList>
    </citation>
    <scope>NUCLEOTIDE SEQUENCE</scope>
    <source>
        <strain evidence="15">CLA-AA-H204</strain>
    </source>
</reference>
<dbReference type="FunFam" id="3.30.565.10:FF:000013">
    <property type="entry name" value="Two-component sensor histidine kinase"/>
    <property type="match status" value="1"/>
</dbReference>
<dbReference type="SMART" id="SM00387">
    <property type="entry name" value="HATPase_c"/>
    <property type="match status" value="1"/>
</dbReference>
<evidence type="ECO:0000313" key="15">
    <source>
        <dbReference type="EMBL" id="MCC2242501.1"/>
    </source>
</evidence>
<keyword evidence="10 13" id="KW-1133">Transmembrane helix</keyword>
<evidence type="ECO:0000256" key="8">
    <source>
        <dbReference type="ARBA" id="ARBA00022777"/>
    </source>
</evidence>
<dbReference type="RefSeq" id="WP_227710260.1">
    <property type="nucleotide sequence ID" value="NZ_JAJEQW010000009.1"/>
</dbReference>
<keyword evidence="9" id="KW-0067">ATP-binding</keyword>
<keyword evidence="4" id="KW-0597">Phosphoprotein</keyword>
<dbReference type="PANTHER" id="PTHR45453">
    <property type="entry name" value="PHOSPHATE REGULON SENSOR PROTEIN PHOR"/>
    <property type="match status" value="1"/>
</dbReference>
<dbReference type="Pfam" id="PF00512">
    <property type="entry name" value="HisKA"/>
    <property type="match status" value="1"/>
</dbReference>
<dbReference type="Gene3D" id="3.30.565.10">
    <property type="entry name" value="Histidine kinase-like ATPase, C-terminal domain"/>
    <property type="match status" value="1"/>
</dbReference>
<feature type="domain" description="Histidine kinase" evidence="14">
    <location>
        <begin position="162"/>
        <end position="378"/>
    </location>
</feature>
<evidence type="ECO:0000256" key="12">
    <source>
        <dbReference type="ARBA" id="ARBA00023136"/>
    </source>
</evidence>
<gene>
    <name evidence="15" type="ORF">LKD47_09355</name>
</gene>
<name>A0AAW4WID3_9FIRM</name>
<dbReference type="GO" id="GO:0005886">
    <property type="term" value="C:plasma membrane"/>
    <property type="evidence" value="ECO:0007669"/>
    <property type="project" value="TreeGrafter"/>
</dbReference>
<dbReference type="GO" id="GO:0000155">
    <property type="term" value="F:phosphorelay sensor kinase activity"/>
    <property type="evidence" value="ECO:0007669"/>
    <property type="project" value="InterPro"/>
</dbReference>
<dbReference type="SMART" id="SM00388">
    <property type="entry name" value="HisKA"/>
    <property type="match status" value="1"/>
</dbReference>